<dbReference type="EMBL" id="LN879502">
    <property type="protein sequence ID" value="CUI16387.1"/>
    <property type="molecule type" value="Genomic_DNA"/>
</dbReference>
<evidence type="ECO:0000313" key="2">
    <source>
        <dbReference type="Proteomes" id="UP000069902"/>
    </source>
</evidence>
<reference evidence="2" key="1">
    <citation type="submission" date="2015-09" db="EMBL/GenBank/DDBJ databases">
        <authorList>
            <person name="Bertelli C."/>
        </authorList>
    </citation>
    <scope>NUCLEOTIDE SEQUENCE [LARGE SCALE GENOMIC DNA]</scope>
    <source>
        <strain evidence="2">KNic</strain>
    </source>
</reference>
<dbReference type="KEGG" id="pnl:PNK_0761"/>
<dbReference type="RefSeq" id="WP_059060404.1">
    <property type="nucleotide sequence ID" value="NZ_LN879502.1"/>
</dbReference>
<dbReference type="AlphaFoldDB" id="A0A0U5EQH4"/>
<dbReference type="InParanoid" id="A0A0U5EQH4"/>
<protein>
    <submittedName>
        <fullName evidence="1">Uncharacterized protein</fullName>
    </submittedName>
</protein>
<name>A0A0U5EQH4_9BACT</name>
<accession>A0A0U5EQH4</accession>
<evidence type="ECO:0000313" key="1">
    <source>
        <dbReference type="EMBL" id="CUI16387.1"/>
    </source>
</evidence>
<keyword evidence="2" id="KW-1185">Reference proteome</keyword>
<organism evidence="1 2">
    <name type="scientific">Candidatus Protochlamydia naegleriophila</name>
    <dbReference type="NCBI Taxonomy" id="389348"/>
    <lineage>
        <taxon>Bacteria</taxon>
        <taxon>Pseudomonadati</taxon>
        <taxon>Chlamydiota</taxon>
        <taxon>Chlamydiia</taxon>
        <taxon>Parachlamydiales</taxon>
        <taxon>Parachlamydiaceae</taxon>
        <taxon>Candidatus Protochlamydia</taxon>
    </lineage>
</organism>
<proteinExistence type="predicted"/>
<sequence>MSFLSLSTYNPLSYFYSESKQDDLVSLPISSGIQVEDKEPQIFVNDPALAVRMEEYLVTCPGISSAEMKSMVCRGEEIERLISNCIFNKRKLSSKVRKSLTSRDAVCLMWLLMVKAGQQNKLHISGAFRIDDPRGLIFDFLKACGKENCYGRISTHMAENLGPMEGQWGLDVRDQKLPAEKHTILFAQQPDQTLYLKIEESGCPPFWQYKHCSYANALEFMGHTSDYIITRVLEKPKLIKKTFREDVPTHVKELFVKAMNDLYEKSPDLQASEKEEGIRKGKTFGISEMYQQLKSAHSQAAGSDSVSDEGYIPCPIRERIVEAAMLGYKGAIKGEEIILPRLGVPVDSGL</sequence>
<gene>
    <name evidence="1" type="ORF">PNK_0761</name>
</gene>
<dbReference type="PATRIC" id="fig|389348.3.peg.834"/>
<dbReference type="Proteomes" id="UP000069902">
    <property type="component" value="Chromosome cPNK"/>
</dbReference>